<evidence type="ECO:0000259" key="1">
    <source>
        <dbReference type="Pfam" id="PF03478"/>
    </source>
</evidence>
<feature type="domain" description="KIB1-4 beta-propeller" evidence="1">
    <location>
        <begin position="78"/>
        <end position="356"/>
    </location>
</feature>
<dbReference type="Pfam" id="PF03478">
    <property type="entry name" value="Beta-prop_KIB1-4"/>
    <property type="match status" value="1"/>
</dbReference>
<dbReference type="InterPro" id="IPR036047">
    <property type="entry name" value="F-box-like_dom_sf"/>
</dbReference>
<evidence type="ECO:0000313" key="2">
    <source>
        <dbReference type="EMBL" id="CAL4986793.1"/>
    </source>
</evidence>
<protein>
    <recommendedName>
        <fullName evidence="1">KIB1-4 beta-propeller domain-containing protein</fullName>
    </recommendedName>
</protein>
<dbReference type="SUPFAM" id="SSF81383">
    <property type="entry name" value="F-box domain"/>
    <property type="match status" value="1"/>
</dbReference>
<dbReference type="Gene3D" id="1.20.1280.50">
    <property type="match status" value="1"/>
</dbReference>
<accession>A0ABC9AXB0</accession>
<organism evidence="2 3">
    <name type="scientific">Urochloa decumbens</name>
    <dbReference type="NCBI Taxonomy" id="240449"/>
    <lineage>
        <taxon>Eukaryota</taxon>
        <taxon>Viridiplantae</taxon>
        <taxon>Streptophyta</taxon>
        <taxon>Embryophyta</taxon>
        <taxon>Tracheophyta</taxon>
        <taxon>Spermatophyta</taxon>
        <taxon>Magnoliopsida</taxon>
        <taxon>Liliopsida</taxon>
        <taxon>Poales</taxon>
        <taxon>Poaceae</taxon>
        <taxon>PACMAD clade</taxon>
        <taxon>Panicoideae</taxon>
        <taxon>Panicodae</taxon>
        <taxon>Paniceae</taxon>
        <taxon>Melinidinae</taxon>
        <taxon>Urochloa</taxon>
    </lineage>
</organism>
<dbReference type="EMBL" id="OZ075133">
    <property type="protein sequence ID" value="CAL4986793.1"/>
    <property type="molecule type" value="Genomic_DNA"/>
</dbReference>
<sequence>MAEPPPQCRSLAPWSDIPVELAGLVLLRLRAHVDRVRFAAVCRHWRAAARQMPLPPPLPLLALSDGTARGLPDGDPFRLPRHFTNYTDASGDWLVFVRDKYCCFLKNAFSDAIVVLPALSRVRAWHVNDASGHPCMETEGLTVQKVLFCTPHLVAALVRDEKKFRKEPARVAVCRPWPSSWWSVLVDHRSPLFVDMAFHQGQLYGFDHNKDGLFAIDITVDQSTGDPWVSQVRMVIDRFLTCPFRFVFHETIIMQSIYLVESCGELLMVCRTMHGRWKQYPTGLETGTVISTERNEFEVLKADFEERQWNKVTTIGDDQVLFLRRRCSRSVCVSEHEMPGDSIVFMQNDDEDRDWYDEDTLSSCAVYNMKDSKVSSLLPTVSWKRGTVAATWLFPRESLD</sequence>
<reference evidence="2" key="1">
    <citation type="submission" date="2024-10" db="EMBL/GenBank/DDBJ databases">
        <authorList>
            <person name="Ryan C."/>
        </authorList>
    </citation>
    <scope>NUCLEOTIDE SEQUENCE [LARGE SCALE GENOMIC DNA]</scope>
</reference>
<name>A0ABC9AXB0_9POAL</name>
<dbReference type="CDD" id="cd09917">
    <property type="entry name" value="F-box_SF"/>
    <property type="match status" value="1"/>
</dbReference>
<dbReference type="Proteomes" id="UP001497457">
    <property type="component" value="Chromosome 23rd"/>
</dbReference>
<keyword evidence="3" id="KW-1185">Reference proteome</keyword>
<dbReference type="PANTHER" id="PTHR33110">
    <property type="entry name" value="F-BOX/KELCH-REPEAT PROTEIN-RELATED"/>
    <property type="match status" value="1"/>
</dbReference>
<evidence type="ECO:0000313" key="3">
    <source>
        <dbReference type="Proteomes" id="UP001497457"/>
    </source>
</evidence>
<gene>
    <name evidence="2" type="ORF">URODEC1_LOCUS58526</name>
</gene>
<dbReference type="InterPro" id="IPR005174">
    <property type="entry name" value="KIB1-4_b-propeller"/>
</dbReference>
<proteinExistence type="predicted"/>
<dbReference type="AlphaFoldDB" id="A0ABC9AXB0"/>
<dbReference type="PANTHER" id="PTHR33110:SF111">
    <property type="entry name" value="DUF295 DOMAIN-CONTAINING PROTEIN"/>
    <property type="match status" value="1"/>
</dbReference>